<sequence>MGSPCLPLLFLAILLYTRAPFLMVLGRTPAGAPNKVRMTVRVDTLDWTSPKWKDADVLIINSGHWWNDGKTTRGTTGLLICIAKTIRGYGRPIRSLHPQELALVFVCKQNIMKVERISRDKVKAKYEFEDYSQLDKHDDLSGVPGRGTVRNQNMICSEELFVSELLVKLVVYSCYNVEMMVTGSLMVACHLEKLPDLSSVLDSPEVHFKIFFDVLSKNSYESQAMNLHLLNVTGMSARRKDGHPSVYYLGPSRGPPSLLHQDCSHWCLPGVPDSWNELLYTPLLKRETAVHRSKVALSSNQPTKSSFAEVVVASWTGIVDSREEINKGMLFISAVIRTEQP</sequence>
<name>A0AAD6P160_9ROSI</name>
<feature type="chain" id="PRO_5041920254" description="Trichome birefringence-like C-terminal domain-containing protein" evidence="2">
    <location>
        <begin position="20"/>
        <end position="341"/>
    </location>
</feature>
<organism evidence="4 5">
    <name type="scientific">Salix udensis</name>
    <dbReference type="NCBI Taxonomy" id="889485"/>
    <lineage>
        <taxon>Eukaryota</taxon>
        <taxon>Viridiplantae</taxon>
        <taxon>Streptophyta</taxon>
        <taxon>Embryophyta</taxon>
        <taxon>Tracheophyta</taxon>
        <taxon>Spermatophyta</taxon>
        <taxon>Magnoliopsida</taxon>
        <taxon>eudicotyledons</taxon>
        <taxon>Gunneridae</taxon>
        <taxon>Pentapetalae</taxon>
        <taxon>rosids</taxon>
        <taxon>fabids</taxon>
        <taxon>Malpighiales</taxon>
        <taxon>Salicaceae</taxon>
        <taxon>Saliceae</taxon>
        <taxon>Salix</taxon>
    </lineage>
</organism>
<comment type="caution">
    <text evidence="4">The sequence shown here is derived from an EMBL/GenBank/DDBJ whole genome shotgun (WGS) entry which is preliminary data.</text>
</comment>
<proteinExistence type="inferred from homology"/>
<keyword evidence="2" id="KW-0732">Signal</keyword>
<reference evidence="4 5" key="1">
    <citation type="journal article" date="2023" name="Int. J. Mol. Sci.">
        <title>De Novo Assembly and Annotation of 11 Diverse Shrub Willow (Salix) Genomes Reveals Novel Gene Organization in Sex-Linked Regions.</title>
        <authorList>
            <person name="Hyden B."/>
            <person name="Feng K."/>
            <person name="Yates T.B."/>
            <person name="Jawdy S."/>
            <person name="Cereghino C."/>
            <person name="Smart L.B."/>
            <person name="Muchero W."/>
        </authorList>
    </citation>
    <scope>NUCLEOTIDE SEQUENCE [LARGE SCALE GENOMIC DNA]</scope>
    <source>
        <tissue evidence="4">Shoot tip</tissue>
    </source>
</reference>
<dbReference type="GO" id="GO:0005794">
    <property type="term" value="C:Golgi apparatus"/>
    <property type="evidence" value="ECO:0007669"/>
    <property type="project" value="TreeGrafter"/>
</dbReference>
<evidence type="ECO:0000256" key="2">
    <source>
        <dbReference type="SAM" id="SignalP"/>
    </source>
</evidence>
<feature type="domain" description="Trichome birefringence-like C-terminal" evidence="3">
    <location>
        <begin position="189"/>
        <end position="281"/>
    </location>
</feature>
<comment type="similarity">
    <text evidence="1">Belongs to the PC-esterase family. TBL subfamily.</text>
</comment>
<evidence type="ECO:0000313" key="5">
    <source>
        <dbReference type="Proteomes" id="UP001162972"/>
    </source>
</evidence>
<dbReference type="AlphaFoldDB" id="A0AAD6P160"/>
<evidence type="ECO:0000313" key="4">
    <source>
        <dbReference type="EMBL" id="KAJ6412348.1"/>
    </source>
</evidence>
<dbReference type="PANTHER" id="PTHR32285:SF361">
    <property type="entry name" value="TRICHOME BIREFRINGENCE-LIKE N-TERMINAL DOMAIN-CONTAINING PROTEIN"/>
    <property type="match status" value="1"/>
</dbReference>
<dbReference type="InterPro" id="IPR026057">
    <property type="entry name" value="TBL_C"/>
</dbReference>
<gene>
    <name evidence="4" type="ORF">OIU84_005412</name>
</gene>
<dbReference type="PANTHER" id="PTHR32285">
    <property type="entry name" value="PROTEIN TRICHOME BIREFRINGENCE-LIKE 9-RELATED"/>
    <property type="match status" value="1"/>
</dbReference>
<feature type="signal peptide" evidence="2">
    <location>
        <begin position="1"/>
        <end position="19"/>
    </location>
</feature>
<keyword evidence="5" id="KW-1185">Reference proteome</keyword>
<evidence type="ECO:0000259" key="3">
    <source>
        <dbReference type="Pfam" id="PF13839"/>
    </source>
</evidence>
<accession>A0AAD6P160</accession>
<protein>
    <recommendedName>
        <fullName evidence="3">Trichome birefringence-like C-terminal domain-containing protein</fullName>
    </recommendedName>
</protein>
<feature type="domain" description="Trichome birefringence-like C-terminal" evidence="3">
    <location>
        <begin position="14"/>
        <end position="76"/>
    </location>
</feature>
<dbReference type="InterPro" id="IPR029962">
    <property type="entry name" value="TBL"/>
</dbReference>
<evidence type="ECO:0000256" key="1">
    <source>
        <dbReference type="ARBA" id="ARBA00007727"/>
    </source>
</evidence>
<dbReference type="Pfam" id="PF13839">
    <property type="entry name" value="PC-Esterase"/>
    <property type="match status" value="2"/>
</dbReference>
<dbReference type="Proteomes" id="UP001162972">
    <property type="component" value="Chromosome 5"/>
</dbReference>
<dbReference type="GO" id="GO:0016413">
    <property type="term" value="F:O-acetyltransferase activity"/>
    <property type="evidence" value="ECO:0007669"/>
    <property type="project" value="InterPro"/>
</dbReference>
<dbReference type="EMBL" id="JAPFFJ010000013">
    <property type="protein sequence ID" value="KAJ6412348.1"/>
    <property type="molecule type" value="Genomic_DNA"/>
</dbReference>